<dbReference type="RefSeq" id="WP_093395259.1">
    <property type="nucleotide sequence ID" value="NZ_FOUU01000006.1"/>
</dbReference>
<dbReference type="Gene3D" id="1.10.3060.10">
    <property type="entry name" value="Helical scaffold and wing domains of SecA"/>
    <property type="match status" value="1"/>
</dbReference>
<evidence type="ECO:0000259" key="18">
    <source>
        <dbReference type="PROSITE" id="PS51192"/>
    </source>
</evidence>
<comment type="cofactor">
    <cofactor evidence="1">
        <name>Zn(2+)</name>
        <dbReference type="ChEBI" id="CHEBI:29105"/>
    </cofactor>
</comment>
<feature type="domain" description="Helicase ATP-binding" evidence="18">
    <location>
        <begin position="89"/>
        <end position="247"/>
    </location>
</feature>
<evidence type="ECO:0000259" key="19">
    <source>
        <dbReference type="PROSITE" id="PS51194"/>
    </source>
</evidence>
<dbReference type="GO" id="GO:0043952">
    <property type="term" value="P:protein transport by the Sec complex"/>
    <property type="evidence" value="ECO:0007669"/>
    <property type="project" value="TreeGrafter"/>
</dbReference>
<evidence type="ECO:0000256" key="4">
    <source>
        <dbReference type="ARBA" id="ARBA00022475"/>
    </source>
</evidence>
<dbReference type="Pfam" id="PF07516">
    <property type="entry name" value="SecA_SW"/>
    <property type="match status" value="1"/>
</dbReference>
<dbReference type="FunFam" id="1.10.3060.10:FF:000003">
    <property type="entry name" value="Protein translocase subunit SecA"/>
    <property type="match status" value="1"/>
</dbReference>
<dbReference type="GO" id="GO:0031522">
    <property type="term" value="C:cell envelope Sec protein transport complex"/>
    <property type="evidence" value="ECO:0007669"/>
    <property type="project" value="TreeGrafter"/>
</dbReference>
<evidence type="ECO:0000256" key="13">
    <source>
        <dbReference type="ARBA" id="ARBA00023010"/>
    </source>
</evidence>
<name>A0A1I4ULE5_9BACT</name>
<evidence type="ECO:0000313" key="22">
    <source>
        <dbReference type="Proteomes" id="UP000199611"/>
    </source>
</evidence>
<keyword evidence="22" id="KW-1185">Reference proteome</keyword>
<dbReference type="FunFam" id="3.90.1440.10:FF:000001">
    <property type="entry name" value="Preprotein translocase subunit SecA"/>
    <property type="match status" value="1"/>
</dbReference>
<dbReference type="Pfam" id="PF07517">
    <property type="entry name" value="SecA_DEAD"/>
    <property type="match status" value="1"/>
</dbReference>
<dbReference type="InterPro" id="IPR011116">
    <property type="entry name" value="SecA_Wing/Scaffold"/>
</dbReference>
<keyword evidence="14 15" id="KW-0472">Membrane</keyword>
<dbReference type="Gene3D" id="3.40.50.300">
    <property type="entry name" value="P-loop containing nucleotide triphosphate hydrolases"/>
    <property type="match status" value="3"/>
</dbReference>
<dbReference type="InterPro" id="IPR001650">
    <property type="entry name" value="Helicase_C-like"/>
</dbReference>
<dbReference type="Pfam" id="PF21090">
    <property type="entry name" value="P-loop_SecA"/>
    <property type="match status" value="2"/>
</dbReference>
<evidence type="ECO:0000256" key="7">
    <source>
        <dbReference type="ARBA" id="ARBA00022723"/>
    </source>
</evidence>
<dbReference type="Proteomes" id="UP000199611">
    <property type="component" value="Unassembled WGS sequence"/>
</dbReference>
<dbReference type="GO" id="GO:0046872">
    <property type="term" value="F:metal ion binding"/>
    <property type="evidence" value="ECO:0007669"/>
    <property type="project" value="UniProtKB-KW"/>
</dbReference>
<evidence type="ECO:0000256" key="6">
    <source>
        <dbReference type="ARBA" id="ARBA00022519"/>
    </source>
</evidence>
<dbReference type="Pfam" id="PF01043">
    <property type="entry name" value="SecA_PP_bind"/>
    <property type="match status" value="1"/>
</dbReference>
<evidence type="ECO:0000256" key="15">
    <source>
        <dbReference type="HAMAP-Rule" id="MF_01382"/>
    </source>
</evidence>
<feature type="binding site" evidence="15">
    <location>
        <position position="87"/>
    </location>
    <ligand>
        <name>ATP</name>
        <dbReference type="ChEBI" id="CHEBI:30616"/>
    </ligand>
</feature>
<dbReference type="AlphaFoldDB" id="A0A1I4ULE5"/>
<evidence type="ECO:0000256" key="3">
    <source>
        <dbReference type="ARBA" id="ARBA00022448"/>
    </source>
</evidence>
<dbReference type="GO" id="GO:0017038">
    <property type="term" value="P:protein import"/>
    <property type="evidence" value="ECO:0007669"/>
    <property type="project" value="InterPro"/>
</dbReference>
<protein>
    <recommendedName>
        <fullName evidence="15 16">Protein translocase subunit SecA</fullName>
        <ecNumber evidence="15">7.4.2.8</ecNumber>
    </recommendedName>
</protein>
<comment type="function">
    <text evidence="15">Part of the Sec protein translocase complex. Interacts with the SecYEG preprotein conducting channel. Has a central role in coupling the hydrolysis of ATP to the transfer of proteins into and across the cell membrane, serving as an ATP-driven molecular motor driving the stepwise translocation of polypeptide chains across the membrane.</text>
</comment>
<dbReference type="GO" id="GO:0005829">
    <property type="term" value="C:cytosol"/>
    <property type="evidence" value="ECO:0007669"/>
    <property type="project" value="TreeGrafter"/>
</dbReference>
<dbReference type="SMART" id="SM00957">
    <property type="entry name" value="SecA_DEAD"/>
    <property type="match status" value="1"/>
</dbReference>
<keyword evidence="5 15" id="KW-0963">Cytoplasm</keyword>
<keyword evidence="3 15" id="KW-0813">Transport</keyword>
<dbReference type="InterPro" id="IPR036266">
    <property type="entry name" value="SecA_Wing/Scaffold_sf"/>
</dbReference>
<comment type="subunit">
    <text evidence="15">Monomer and homodimer. Part of the essential Sec protein translocation apparatus which comprises SecA, SecYEG and auxiliary proteins SecDF. Other proteins may also be involved.</text>
</comment>
<dbReference type="InterPro" id="IPR036670">
    <property type="entry name" value="SecA_X-link_sf"/>
</dbReference>
<dbReference type="GO" id="GO:0065002">
    <property type="term" value="P:intracellular protein transmembrane transport"/>
    <property type="evidence" value="ECO:0007669"/>
    <property type="project" value="UniProtKB-UniRule"/>
</dbReference>
<sequence>MLKRIVKRLFKSYNERYLQGLAPLVDHINSLEQSMMKLSDAELQAKTWEFKEKLNRGASLDDLLPEAFAVVREAARRVLGMRPFDVQLVGGIVLHQGKIAEMKTGEGKTLVATMPVYLNALLGRGVHVVTVNDYLARRDSEWMGKVYRFLGLSVGCIVHGLPDSERKKAYQADVTYGTNNEFGFDYLRDNMKFRLEDMVQRDLYYAIVDEVDSILIDEARTPLIISGPSEKSTELYYRVNRIIPKLKRDQHFTVDEKSQAVVLTEEGVAKVEELLGVDNLYDPHHIDLLHHVNQALKAHYLFKRDVHYVVKSGKVIIVDEFTGRLMPGRRYSDGLHQALEAKEGVRIENENQTLATITFQNYFRMYEKLAGMTGTAETEAEEFAQIYKLDVIVIPTHKKMIRIDYPDCIYKTEKEKFRAVVREIVELHRQGRPVLVGTVSIEKSERLSAMLKKEGIPHQVLNAKHHEKEAEIIARAGQRGAVTISTNMAGRGTDIVLGEGVAELGGLHVIGTERHESRRIDNQLRGRAGRQGDPGSSRFYLSLEDDLMRIFASDRVARIMDKIGMEDDVPIEHPLVTRAIENAQKQVEAHNFSIRKQLLEFDDVMNTQREIIYKQRREALAGGNLRPVIEDMIRDVIDSMVSLYCNDEVTPDEWNLEGLVREFYSSTGIALSAQELEGFRDAGGIRDFLYRRALSKYNEREGELGAELLRQLESFILLQNVDNHWKDHLLSMDHLKEGIGLRGYGQEDPLVAYKREAHYLFDEMIERIKADTVRMLFRIRIQQEEEVSRLKAERESQPLYYGGGEGSANKRQPVKSKKKVGRNEPCPCGSGKKYKRCCGR</sequence>
<feature type="region of interest" description="Disordered" evidence="17">
    <location>
        <begin position="798"/>
        <end position="840"/>
    </location>
</feature>
<dbReference type="InterPro" id="IPR027417">
    <property type="entry name" value="P-loop_NTPase"/>
</dbReference>
<keyword evidence="6" id="KW-0997">Cell inner membrane</keyword>
<dbReference type="GO" id="GO:0006605">
    <property type="term" value="P:protein targeting"/>
    <property type="evidence" value="ECO:0007669"/>
    <property type="project" value="UniProtKB-UniRule"/>
</dbReference>
<dbReference type="InterPro" id="IPR020937">
    <property type="entry name" value="SecA_CS"/>
</dbReference>
<dbReference type="PROSITE" id="PS51196">
    <property type="entry name" value="SECA_MOTOR_DEAD"/>
    <property type="match status" value="1"/>
</dbReference>
<dbReference type="InterPro" id="IPR004027">
    <property type="entry name" value="SEC_C_motif"/>
</dbReference>
<dbReference type="SUPFAM" id="SSF81767">
    <property type="entry name" value="Pre-protein crosslinking domain of SecA"/>
    <property type="match status" value="1"/>
</dbReference>
<accession>A0A1I4ULE5</accession>
<dbReference type="NCBIfam" id="NF006630">
    <property type="entry name" value="PRK09200.1"/>
    <property type="match status" value="1"/>
</dbReference>
<keyword evidence="10 15" id="KW-0067">ATP-binding</keyword>
<keyword evidence="11 15" id="KW-0653">Protein transport</keyword>
<dbReference type="InterPro" id="IPR000185">
    <property type="entry name" value="SecA"/>
</dbReference>
<feature type="binding site" evidence="15">
    <location>
        <position position="494"/>
    </location>
    <ligand>
        <name>ATP</name>
        <dbReference type="ChEBI" id="CHEBI:30616"/>
    </ligand>
</feature>
<feature type="binding site" evidence="15">
    <location>
        <begin position="105"/>
        <end position="109"/>
    </location>
    <ligand>
        <name>ATP</name>
        <dbReference type="ChEBI" id="CHEBI:30616"/>
    </ligand>
</feature>
<dbReference type="GO" id="GO:0008564">
    <property type="term" value="F:protein-exporting ATPase activity"/>
    <property type="evidence" value="ECO:0007669"/>
    <property type="project" value="UniProtKB-EC"/>
</dbReference>
<feature type="domain" description="Helicase C-terminal" evidence="19">
    <location>
        <begin position="419"/>
        <end position="581"/>
    </location>
</feature>
<dbReference type="InterPro" id="IPR044722">
    <property type="entry name" value="SecA_SF2_C"/>
</dbReference>
<dbReference type="OrthoDB" id="9805579at2"/>
<organism evidence="21 22">
    <name type="scientific">Thermodesulforhabdus norvegica</name>
    <dbReference type="NCBI Taxonomy" id="39841"/>
    <lineage>
        <taxon>Bacteria</taxon>
        <taxon>Pseudomonadati</taxon>
        <taxon>Thermodesulfobacteriota</taxon>
        <taxon>Syntrophobacteria</taxon>
        <taxon>Syntrophobacterales</taxon>
        <taxon>Thermodesulforhabdaceae</taxon>
        <taxon>Thermodesulforhabdus</taxon>
    </lineage>
</organism>
<evidence type="ECO:0000256" key="2">
    <source>
        <dbReference type="ARBA" id="ARBA00007650"/>
    </source>
</evidence>
<dbReference type="EMBL" id="FOUU01000006">
    <property type="protein sequence ID" value="SFM89745.1"/>
    <property type="molecule type" value="Genomic_DNA"/>
</dbReference>
<dbReference type="PROSITE" id="PS01312">
    <property type="entry name" value="SECA"/>
    <property type="match status" value="1"/>
</dbReference>
<dbReference type="NCBIfam" id="NF009538">
    <property type="entry name" value="PRK12904.1"/>
    <property type="match status" value="1"/>
</dbReference>
<dbReference type="Gene3D" id="3.90.1440.10">
    <property type="entry name" value="SecA, preprotein cross-linking domain"/>
    <property type="match status" value="1"/>
</dbReference>
<dbReference type="EC" id="7.4.2.8" evidence="15"/>
<dbReference type="PROSITE" id="PS51192">
    <property type="entry name" value="HELICASE_ATP_BIND_1"/>
    <property type="match status" value="1"/>
</dbReference>
<reference evidence="21 22" key="1">
    <citation type="submission" date="2016-10" db="EMBL/GenBank/DDBJ databases">
        <authorList>
            <person name="de Groot N.N."/>
        </authorList>
    </citation>
    <scope>NUCLEOTIDE SEQUENCE [LARGE SCALE GENOMIC DNA]</scope>
    <source>
        <strain evidence="21 22">DSM 9990</strain>
    </source>
</reference>
<dbReference type="PROSITE" id="PS51194">
    <property type="entry name" value="HELICASE_CTER"/>
    <property type="match status" value="1"/>
</dbReference>
<dbReference type="FunFam" id="3.40.50.300:FF:000246">
    <property type="entry name" value="Preprotein translocase subunit SecA"/>
    <property type="match status" value="1"/>
</dbReference>
<dbReference type="STRING" id="39841.SAMN05660836_01862"/>
<dbReference type="NCBIfam" id="TIGR00963">
    <property type="entry name" value="secA"/>
    <property type="match status" value="1"/>
</dbReference>
<gene>
    <name evidence="15" type="primary">secA</name>
    <name evidence="21" type="ORF">SAMN05660836_01862</name>
</gene>
<dbReference type="SUPFAM" id="SSF52540">
    <property type="entry name" value="P-loop containing nucleoside triphosphate hydrolases"/>
    <property type="match status" value="2"/>
</dbReference>
<evidence type="ECO:0000256" key="5">
    <source>
        <dbReference type="ARBA" id="ARBA00022490"/>
    </source>
</evidence>
<dbReference type="PANTHER" id="PTHR30612">
    <property type="entry name" value="SECA INNER MEMBRANE COMPONENT OF SEC PROTEIN SECRETION SYSTEM"/>
    <property type="match status" value="1"/>
</dbReference>
<dbReference type="FunFam" id="3.40.50.300:FF:000334">
    <property type="entry name" value="Protein translocase subunit SecA"/>
    <property type="match status" value="1"/>
</dbReference>
<evidence type="ECO:0000256" key="14">
    <source>
        <dbReference type="ARBA" id="ARBA00023136"/>
    </source>
</evidence>
<dbReference type="InterPro" id="IPR014018">
    <property type="entry name" value="SecA_motor_DEAD"/>
</dbReference>
<keyword evidence="8 15" id="KW-0547">Nucleotide-binding</keyword>
<dbReference type="GO" id="GO:0005524">
    <property type="term" value="F:ATP binding"/>
    <property type="evidence" value="ECO:0007669"/>
    <property type="project" value="UniProtKB-UniRule"/>
</dbReference>
<evidence type="ECO:0000256" key="16">
    <source>
        <dbReference type="RuleBase" id="RU003874"/>
    </source>
</evidence>
<keyword evidence="13 15" id="KW-0811">Translocation</keyword>
<evidence type="ECO:0000256" key="9">
    <source>
        <dbReference type="ARBA" id="ARBA00022833"/>
    </source>
</evidence>
<evidence type="ECO:0000256" key="11">
    <source>
        <dbReference type="ARBA" id="ARBA00022927"/>
    </source>
</evidence>
<dbReference type="CDD" id="cd17928">
    <property type="entry name" value="DEXDc_SecA"/>
    <property type="match status" value="1"/>
</dbReference>
<comment type="subcellular location">
    <subcellularLocation>
        <location evidence="15">Cell membrane</location>
        <topology evidence="15">Peripheral membrane protein</topology>
        <orientation evidence="15">Cytoplasmic side</orientation>
    </subcellularLocation>
    <subcellularLocation>
        <location evidence="15">Cytoplasm</location>
    </subcellularLocation>
    <text evidence="15">Distribution is 50-50.</text>
</comment>
<proteinExistence type="inferred from homology"/>
<dbReference type="HAMAP" id="MF_01382">
    <property type="entry name" value="SecA"/>
    <property type="match status" value="1"/>
</dbReference>
<keyword evidence="4 15" id="KW-1003">Cell membrane</keyword>
<dbReference type="FunFam" id="3.40.50.300:FF:000429">
    <property type="entry name" value="Preprotein translocase subunit SecA"/>
    <property type="match status" value="1"/>
</dbReference>
<keyword evidence="9" id="KW-0862">Zinc</keyword>
<dbReference type="Pfam" id="PF02810">
    <property type="entry name" value="SEC-C"/>
    <property type="match status" value="1"/>
</dbReference>
<dbReference type="GO" id="GO:0005886">
    <property type="term" value="C:plasma membrane"/>
    <property type="evidence" value="ECO:0007669"/>
    <property type="project" value="UniProtKB-SubCell"/>
</dbReference>
<keyword evidence="7" id="KW-0479">Metal-binding</keyword>
<dbReference type="SMART" id="SM00958">
    <property type="entry name" value="SecA_PP_bind"/>
    <property type="match status" value="1"/>
</dbReference>
<feature type="domain" description="SecA family profile" evidence="20">
    <location>
        <begin position="3"/>
        <end position="572"/>
    </location>
</feature>
<evidence type="ECO:0000256" key="17">
    <source>
        <dbReference type="SAM" id="MobiDB-lite"/>
    </source>
</evidence>
<evidence type="ECO:0000256" key="10">
    <source>
        <dbReference type="ARBA" id="ARBA00022840"/>
    </source>
</evidence>
<comment type="similarity">
    <text evidence="2 15 16">Belongs to the SecA family.</text>
</comment>
<dbReference type="InterPro" id="IPR011130">
    <property type="entry name" value="SecA_preprotein_X-link_dom"/>
</dbReference>
<dbReference type="PRINTS" id="PR00906">
    <property type="entry name" value="SECA"/>
</dbReference>
<dbReference type="InterPro" id="IPR011115">
    <property type="entry name" value="SecA_DEAD"/>
</dbReference>
<dbReference type="CDD" id="cd18803">
    <property type="entry name" value="SF2_C_secA"/>
    <property type="match status" value="1"/>
</dbReference>
<evidence type="ECO:0000313" key="21">
    <source>
        <dbReference type="EMBL" id="SFM89745.1"/>
    </source>
</evidence>
<dbReference type="PANTHER" id="PTHR30612:SF0">
    <property type="entry name" value="CHLOROPLAST PROTEIN-TRANSPORTING ATPASE"/>
    <property type="match status" value="1"/>
</dbReference>
<evidence type="ECO:0000256" key="12">
    <source>
        <dbReference type="ARBA" id="ARBA00022967"/>
    </source>
</evidence>
<comment type="catalytic activity">
    <reaction evidence="15">
        <text>ATP + H2O + cellular proteinSide 1 = ADP + phosphate + cellular proteinSide 2.</text>
        <dbReference type="EC" id="7.4.2.8"/>
    </reaction>
</comment>
<evidence type="ECO:0000256" key="8">
    <source>
        <dbReference type="ARBA" id="ARBA00022741"/>
    </source>
</evidence>
<dbReference type="SUPFAM" id="SSF81886">
    <property type="entry name" value="Helical scaffold and wing domains of SecA"/>
    <property type="match status" value="1"/>
</dbReference>
<dbReference type="InterPro" id="IPR014001">
    <property type="entry name" value="Helicase_ATP-bd"/>
</dbReference>
<evidence type="ECO:0000256" key="1">
    <source>
        <dbReference type="ARBA" id="ARBA00001947"/>
    </source>
</evidence>
<keyword evidence="12 15" id="KW-1278">Translocase</keyword>
<evidence type="ECO:0000259" key="20">
    <source>
        <dbReference type="PROSITE" id="PS51196"/>
    </source>
</evidence>